<dbReference type="GO" id="GO:0008757">
    <property type="term" value="F:S-adenosylmethionine-dependent methyltransferase activity"/>
    <property type="evidence" value="ECO:0007669"/>
    <property type="project" value="InterPro"/>
</dbReference>
<keyword evidence="3" id="KW-0808">Transferase</keyword>
<name>A0A060URU5_9PROT</name>
<proteinExistence type="predicted"/>
<dbReference type="Gene3D" id="3.40.50.150">
    <property type="entry name" value="Vaccinia Virus protein VP39"/>
    <property type="match status" value="1"/>
</dbReference>
<evidence type="ECO:0000313" key="4">
    <source>
        <dbReference type="EMBL" id="QQD73307.1"/>
    </source>
</evidence>
<keyword evidence="6" id="KW-1185">Reference proteome</keyword>
<dbReference type="Proteomes" id="UP000193925">
    <property type="component" value="Chromosome AFERRI"/>
</dbReference>
<organism evidence="3">
    <name type="scientific">Acidithiobacillus ferrivorans</name>
    <dbReference type="NCBI Taxonomy" id="160808"/>
    <lineage>
        <taxon>Bacteria</taxon>
        <taxon>Pseudomonadati</taxon>
        <taxon>Pseudomonadota</taxon>
        <taxon>Acidithiobacillia</taxon>
        <taxon>Acidithiobacillales</taxon>
        <taxon>Acidithiobacillaceae</taxon>
        <taxon>Acidithiobacillus</taxon>
    </lineage>
</organism>
<dbReference type="Pfam" id="PF08241">
    <property type="entry name" value="Methyltransf_11"/>
    <property type="match status" value="1"/>
</dbReference>
<reference evidence="3" key="1">
    <citation type="submission" date="2014-03" db="EMBL/GenBank/DDBJ databases">
        <authorList>
            <person name="Genoscope - CEA"/>
        </authorList>
    </citation>
    <scope>NUCLEOTIDE SEQUENCE [LARGE SCALE GENOMIC DNA]</scope>
    <source>
        <strain evidence="3">CF27</strain>
    </source>
</reference>
<evidence type="ECO:0000313" key="3">
    <source>
        <dbReference type="EMBL" id="CDQ11001.1"/>
    </source>
</evidence>
<accession>A0A060URU5</accession>
<dbReference type="InterPro" id="IPR013216">
    <property type="entry name" value="Methyltransf_11"/>
</dbReference>
<evidence type="ECO:0000259" key="2">
    <source>
        <dbReference type="Pfam" id="PF08241"/>
    </source>
</evidence>
<evidence type="ECO:0000313" key="5">
    <source>
        <dbReference type="EMBL" id="SMH65806.1"/>
    </source>
</evidence>
<dbReference type="RefSeq" id="WP_035193832.1">
    <property type="nucleotide sequence ID" value="NZ_CCCS020000042.1"/>
</dbReference>
<reference evidence="5 6" key="3">
    <citation type="submission" date="2017-03" db="EMBL/GenBank/DDBJ databases">
        <authorList>
            <person name="Regsiter A."/>
            <person name="William W."/>
        </authorList>
    </citation>
    <scope>NUCLEOTIDE SEQUENCE [LARGE SCALE GENOMIC DNA]</scope>
    <source>
        <strain evidence="5">PRJEB5721</strain>
    </source>
</reference>
<keyword evidence="3" id="KW-0489">Methyltransferase</keyword>
<evidence type="ECO:0000256" key="1">
    <source>
        <dbReference type="SAM" id="MobiDB-lite"/>
    </source>
</evidence>
<sequence length="266" mass="30976">MQSLGRRSRPRERRAAIWWDGSSGRLLLDRARDILPRWVERLQPETILQLGQPVFWGLPPGHDHTWVLLNDGFVLPADEYLQAYGACEAMPFAAMRFDLVIVPFCLTRIANPQAVLEECWRVLRPEGHVLIMDFNPGGSLSVVRRWHLWRRDRAWPWRRPFLPLGRLRTLLEEQDFVLREGRYFQYSVPGLKRNAQWMELMGDRWWPAGANAYLLLAQRRDPERPLVGALRPLKLRSGRQKVRSEAPVAYDAPNPAENPVSCQKKS</sequence>
<gene>
    <name evidence="5" type="ORF">AFERRI_20590</name>
    <name evidence="3" type="ORF">AFERRI_470030</name>
    <name evidence="4" type="ORF">H2515_03045</name>
</gene>
<evidence type="ECO:0000313" key="7">
    <source>
        <dbReference type="Proteomes" id="UP000595420"/>
    </source>
</evidence>
<dbReference type="EMBL" id="CCCS020000042">
    <property type="protein sequence ID" value="CDQ11001.1"/>
    <property type="molecule type" value="Genomic_DNA"/>
</dbReference>
<reference evidence="3" key="2">
    <citation type="submission" date="2014-07" db="EMBL/GenBank/DDBJ databases">
        <title>Initial genome analysis of the psychrotolerant acidophile Acidithiobacillus ferrivorans CF27: insights into iron and sulfur oxidation pathways and into biofilm formation.</title>
        <authorList>
            <person name="Talla E."/>
            <person name="Hedrich S."/>
            <person name="Mangenot S."/>
            <person name="Ji B."/>
            <person name="Johnson D.B."/>
            <person name="Barbe V."/>
            <person name="Bonnefoy V."/>
        </authorList>
    </citation>
    <scope>NUCLEOTIDE SEQUENCE [LARGE SCALE GENOMIC DNA]</scope>
    <source>
        <strain evidence="3">CF27</strain>
    </source>
</reference>
<dbReference type="EMBL" id="LT841305">
    <property type="protein sequence ID" value="SMH65806.1"/>
    <property type="molecule type" value="Genomic_DNA"/>
</dbReference>
<dbReference type="EMBL" id="CP059488">
    <property type="protein sequence ID" value="QQD73307.1"/>
    <property type="molecule type" value="Genomic_DNA"/>
</dbReference>
<reference evidence="4 7" key="4">
    <citation type="submission" date="2020-07" db="EMBL/GenBank/DDBJ databases">
        <title>Complete genome sequence analysis of Acidithiobacillus ferrivorans XJFY6S-08 reveals extreme environmental adaptation to alpine acid mine drainage.</title>
        <authorList>
            <person name="Yan L."/>
            <person name="Ni Y."/>
        </authorList>
    </citation>
    <scope>NUCLEOTIDE SEQUENCE [LARGE SCALE GENOMIC DNA]</scope>
    <source>
        <strain evidence="4 7">XJFY6S-08</strain>
    </source>
</reference>
<dbReference type="AlphaFoldDB" id="A0A060URU5"/>
<dbReference type="GO" id="GO:0032259">
    <property type="term" value="P:methylation"/>
    <property type="evidence" value="ECO:0007669"/>
    <property type="project" value="UniProtKB-KW"/>
</dbReference>
<dbReference type="SUPFAM" id="SSF53335">
    <property type="entry name" value="S-adenosyl-L-methionine-dependent methyltransferases"/>
    <property type="match status" value="1"/>
</dbReference>
<evidence type="ECO:0000313" key="6">
    <source>
        <dbReference type="Proteomes" id="UP000193925"/>
    </source>
</evidence>
<protein>
    <submittedName>
        <fullName evidence="4">Methyltransferase domain-containing protein</fullName>
    </submittedName>
    <submittedName>
        <fullName evidence="3">Methyltransferase type 11</fullName>
    </submittedName>
</protein>
<dbReference type="InterPro" id="IPR029063">
    <property type="entry name" value="SAM-dependent_MTases_sf"/>
</dbReference>
<feature type="domain" description="Methyltransferase type 11" evidence="2">
    <location>
        <begin position="85"/>
        <end position="131"/>
    </location>
</feature>
<feature type="region of interest" description="Disordered" evidence="1">
    <location>
        <begin position="238"/>
        <end position="266"/>
    </location>
</feature>
<dbReference type="Proteomes" id="UP000595420">
    <property type="component" value="Chromosome"/>
</dbReference>